<evidence type="ECO:0000313" key="4">
    <source>
        <dbReference type="Proteomes" id="UP001140172"/>
    </source>
</evidence>
<feature type="compositionally biased region" description="Basic and acidic residues" evidence="2">
    <location>
        <begin position="268"/>
        <end position="278"/>
    </location>
</feature>
<proteinExistence type="predicted"/>
<name>A0A9W8H4Q1_9FUNG</name>
<dbReference type="AlphaFoldDB" id="A0A9W8H4Q1"/>
<comment type="caution">
    <text evidence="3">The sequence shown here is derived from an EMBL/GenBank/DDBJ whole genome shotgun (WGS) entry which is preliminary data.</text>
</comment>
<evidence type="ECO:0000256" key="1">
    <source>
        <dbReference type="ARBA" id="ARBA00023054"/>
    </source>
</evidence>
<dbReference type="InterPro" id="IPR025066">
    <property type="entry name" value="CCDC174-like"/>
</dbReference>
<evidence type="ECO:0000313" key="3">
    <source>
        <dbReference type="EMBL" id="KAJ2778165.1"/>
    </source>
</evidence>
<feature type="compositionally biased region" description="Low complexity" evidence="2">
    <location>
        <begin position="194"/>
        <end position="205"/>
    </location>
</feature>
<organism evidence="3 4">
    <name type="scientific">Coemansia interrupta</name>
    <dbReference type="NCBI Taxonomy" id="1126814"/>
    <lineage>
        <taxon>Eukaryota</taxon>
        <taxon>Fungi</taxon>
        <taxon>Fungi incertae sedis</taxon>
        <taxon>Zoopagomycota</taxon>
        <taxon>Kickxellomycotina</taxon>
        <taxon>Kickxellomycetes</taxon>
        <taxon>Kickxellales</taxon>
        <taxon>Kickxellaceae</taxon>
        <taxon>Coemansia</taxon>
    </lineage>
</organism>
<feature type="region of interest" description="Disordered" evidence="2">
    <location>
        <begin position="248"/>
        <end position="278"/>
    </location>
</feature>
<protein>
    <submittedName>
        <fullName evidence="3">Uncharacterized protein</fullName>
    </submittedName>
</protein>
<feature type="compositionally biased region" description="Basic and acidic residues" evidence="2">
    <location>
        <begin position="24"/>
        <end position="42"/>
    </location>
</feature>
<reference evidence="3" key="1">
    <citation type="submission" date="2022-07" db="EMBL/GenBank/DDBJ databases">
        <title>Phylogenomic reconstructions and comparative analyses of Kickxellomycotina fungi.</title>
        <authorList>
            <person name="Reynolds N.K."/>
            <person name="Stajich J.E."/>
            <person name="Barry K."/>
            <person name="Grigoriev I.V."/>
            <person name="Crous P."/>
            <person name="Smith M.E."/>
        </authorList>
    </citation>
    <scope>NUCLEOTIDE SEQUENCE</scope>
    <source>
        <strain evidence="3">BCRC 34489</strain>
    </source>
</reference>
<dbReference type="PANTHER" id="PTHR15885">
    <property type="entry name" value="COILED-COIL DOMAIN-CONTAINING PROTEIN 174"/>
    <property type="match status" value="1"/>
</dbReference>
<dbReference type="Pfam" id="PF13300">
    <property type="entry name" value="DUF4078"/>
    <property type="match status" value="1"/>
</dbReference>
<dbReference type="PANTHER" id="PTHR15885:SF1">
    <property type="entry name" value="COILED-COIL DOMAIN-CONTAINING PROTEIN 174"/>
    <property type="match status" value="1"/>
</dbReference>
<dbReference type="EMBL" id="JANBUM010000366">
    <property type="protein sequence ID" value="KAJ2778165.1"/>
    <property type="molecule type" value="Genomic_DNA"/>
</dbReference>
<evidence type="ECO:0000256" key="2">
    <source>
        <dbReference type="SAM" id="MobiDB-lite"/>
    </source>
</evidence>
<feature type="compositionally biased region" description="Low complexity" evidence="2">
    <location>
        <begin position="175"/>
        <end position="187"/>
    </location>
</feature>
<feature type="region of interest" description="Disordered" evidence="2">
    <location>
        <begin position="24"/>
        <end position="83"/>
    </location>
</feature>
<feature type="compositionally biased region" description="Basic and acidic residues" evidence="2">
    <location>
        <begin position="50"/>
        <end position="65"/>
    </location>
</feature>
<sequence length="278" mass="31526">MAEKKRKQLLSVGMPTLLNLKAEIDRAKTESARPNTDADGKRSRPAKRLRVSDRRNKGIEARAHGDLVAQQQEEEVKGSQTPTNARIRQALEEKAKIYDMLSDGRGVSKADLDDERIARILEESSVDFVGMMMQRRREEQSRGADEMVDVIDEFGRTRRVARSKAHQYGRIVQADSNSSSSEGSSDSSSEDSDSSSSDYNSSRSSSSDHDEWVDDAGFRRNHAPGYYRLSTDHRTRKRQLKELRQLHKDTVAHREAVAATRAEQQQEQQEHQEQKPST</sequence>
<dbReference type="GO" id="GO:0005634">
    <property type="term" value="C:nucleus"/>
    <property type="evidence" value="ECO:0007669"/>
    <property type="project" value="TreeGrafter"/>
</dbReference>
<dbReference type="Proteomes" id="UP001140172">
    <property type="component" value="Unassembled WGS sequence"/>
</dbReference>
<feature type="region of interest" description="Disordered" evidence="2">
    <location>
        <begin position="162"/>
        <end position="235"/>
    </location>
</feature>
<dbReference type="OrthoDB" id="333551at2759"/>
<gene>
    <name evidence="3" type="ORF">GGI15_004260</name>
</gene>
<accession>A0A9W8H4Q1</accession>
<keyword evidence="4" id="KW-1185">Reference proteome</keyword>
<keyword evidence="1" id="KW-0175">Coiled coil</keyword>